<name>A0A6J6VL46_9ZZZZ</name>
<dbReference type="InterPro" id="IPR013785">
    <property type="entry name" value="Aldolase_TIM"/>
</dbReference>
<dbReference type="AlphaFoldDB" id="A0A6J6VL46"/>
<sequence length="72" mass="7891">MFDAYATQMRFFALNRYAGGSMRFLKSAMQHLGLPGSTLRDPFLPLTDAEHQAVAVSLADFTARTGVQLPQG</sequence>
<protein>
    <submittedName>
        <fullName evidence="1">Unannotated protein</fullName>
    </submittedName>
</protein>
<dbReference type="EMBL" id="CAEZYR010000189">
    <property type="protein sequence ID" value="CAB4771883.1"/>
    <property type="molecule type" value="Genomic_DNA"/>
</dbReference>
<gene>
    <name evidence="1" type="ORF">UFOPK2754_03137</name>
</gene>
<dbReference type="Gene3D" id="3.20.20.70">
    <property type="entry name" value="Aldolase class I"/>
    <property type="match status" value="1"/>
</dbReference>
<proteinExistence type="predicted"/>
<evidence type="ECO:0000313" key="1">
    <source>
        <dbReference type="EMBL" id="CAB4771883.1"/>
    </source>
</evidence>
<organism evidence="1">
    <name type="scientific">freshwater metagenome</name>
    <dbReference type="NCBI Taxonomy" id="449393"/>
    <lineage>
        <taxon>unclassified sequences</taxon>
        <taxon>metagenomes</taxon>
        <taxon>ecological metagenomes</taxon>
    </lineage>
</organism>
<reference evidence="1" key="1">
    <citation type="submission" date="2020-05" db="EMBL/GenBank/DDBJ databases">
        <authorList>
            <person name="Chiriac C."/>
            <person name="Salcher M."/>
            <person name="Ghai R."/>
            <person name="Kavagutti S V."/>
        </authorList>
    </citation>
    <scope>NUCLEOTIDE SEQUENCE</scope>
</reference>
<dbReference type="SUPFAM" id="SSF51569">
    <property type="entry name" value="Aldolase"/>
    <property type="match status" value="1"/>
</dbReference>
<accession>A0A6J6VL46</accession>